<dbReference type="PRINTS" id="PR00149">
    <property type="entry name" value="FUMRATELYASE"/>
</dbReference>
<evidence type="ECO:0000259" key="3">
    <source>
        <dbReference type="SMART" id="SM00998"/>
    </source>
</evidence>
<dbReference type="EC" id="5.5.1.2" evidence="2"/>
<name>A0ABQ1N963_9BURK</name>
<dbReference type="InterPro" id="IPR020557">
    <property type="entry name" value="Fumarate_lyase_CS"/>
</dbReference>
<dbReference type="PANTHER" id="PTHR43172:SF2">
    <property type="entry name" value="ADENYLOSUCCINATE LYASE C-TERMINAL DOMAIN-CONTAINING PROTEIN"/>
    <property type="match status" value="1"/>
</dbReference>
<dbReference type="NCBIfam" id="NF006554">
    <property type="entry name" value="PRK09053.1"/>
    <property type="match status" value="1"/>
</dbReference>
<accession>A0ABQ1N963</accession>
<proteinExistence type="inferred from homology"/>
<dbReference type="SMART" id="SM00998">
    <property type="entry name" value="ADSL_C"/>
    <property type="match status" value="1"/>
</dbReference>
<dbReference type="InterPro" id="IPR008948">
    <property type="entry name" value="L-Aspartase-like"/>
</dbReference>
<dbReference type="PRINTS" id="PR00145">
    <property type="entry name" value="ARGSUCLYASE"/>
</dbReference>
<keyword evidence="5" id="KW-1185">Reference proteome</keyword>
<dbReference type="PANTHER" id="PTHR43172">
    <property type="entry name" value="ADENYLOSUCCINATE LYASE"/>
    <property type="match status" value="1"/>
</dbReference>
<dbReference type="InterPro" id="IPR000362">
    <property type="entry name" value="Fumarate_lyase_fam"/>
</dbReference>
<comment type="caution">
    <text evidence="4">The sequence shown here is derived from an EMBL/GenBank/DDBJ whole genome shotgun (WGS) entry which is preliminary data.</text>
</comment>
<evidence type="ECO:0000313" key="5">
    <source>
        <dbReference type="Proteomes" id="UP000602004"/>
    </source>
</evidence>
<dbReference type="Gene3D" id="1.20.200.10">
    <property type="entry name" value="Fumarase/aspartase (Central domain)"/>
    <property type="match status" value="1"/>
</dbReference>
<dbReference type="InterPro" id="IPR012789">
    <property type="entry name" value="Protocat_PcaB-like"/>
</dbReference>
<dbReference type="Pfam" id="PF10397">
    <property type="entry name" value="ADSL_C"/>
    <property type="match status" value="1"/>
</dbReference>
<dbReference type="PROSITE" id="PS00163">
    <property type="entry name" value="FUMARATE_LYASES"/>
    <property type="match status" value="1"/>
</dbReference>
<dbReference type="Pfam" id="PF00206">
    <property type="entry name" value="Lyase_1"/>
    <property type="match status" value="1"/>
</dbReference>
<evidence type="ECO:0000313" key="4">
    <source>
        <dbReference type="EMBL" id="GGC55088.1"/>
    </source>
</evidence>
<dbReference type="Proteomes" id="UP000602004">
    <property type="component" value="Unassembled WGS sequence"/>
</dbReference>
<dbReference type="SUPFAM" id="SSF48557">
    <property type="entry name" value="L-aspartase-like"/>
    <property type="match status" value="1"/>
</dbReference>
<comment type="similarity">
    <text evidence="1">Belongs to the class-II fumarase/aspartase family.</text>
</comment>
<feature type="domain" description="Adenylosuccinate lyase C-terminal" evidence="3">
    <location>
        <begin position="405"/>
        <end position="484"/>
    </location>
</feature>
<sequence>MRRNAVCGTLSIDSARGAARSASRSRREILTSDLIIDVIMLDSSARLTGLLCGTQPMNDIWAPRATLQRMLDVEAALARASAAHNVIPPSAVAAIEAACQADQLDAAALARDAALGGNLAIPLVKQLTARVKAADAEASKYVHWGATSQDIIDTATVLQLRDTFDLLDSGLQATCDAVAKLAATHRATPMIGRTWLQQALPITLGLKFAQWLDALLRHRERLDALRARVLVLQFGGAAGTLASLRDAAPQVTQSLAQELWLAVPTLPWHTQRDRIAETAALFGMLIGTLGKIARDISLQMQTEIDELAEPAAAGKGGSSTMPHKRNPVGCAAVLTAATRAPGLVATVFAGMVQEHERALGGWQAEWDALPDLARLAGGALANIEQIATGLNVNVPRLAANLDVTHGLILGEAVMLALGDSIGRLDAHHLVERASKAAIAERKTLFDVLSADPAVTEHLSLERLTQLLDPAQYVGQAHAYVDAALALHHARARRATSKE</sequence>
<evidence type="ECO:0000256" key="1">
    <source>
        <dbReference type="ARBA" id="ARBA00034772"/>
    </source>
</evidence>
<gene>
    <name evidence="4" type="primary">pcaB</name>
    <name evidence="4" type="ORF">GCM10011400_48530</name>
</gene>
<reference evidence="5" key="1">
    <citation type="journal article" date="2019" name="Int. J. Syst. Evol. Microbiol.">
        <title>The Global Catalogue of Microorganisms (GCM) 10K type strain sequencing project: providing services to taxonomists for standard genome sequencing and annotation.</title>
        <authorList>
            <consortium name="The Broad Institute Genomics Platform"/>
            <consortium name="The Broad Institute Genome Sequencing Center for Infectious Disease"/>
            <person name="Wu L."/>
            <person name="Ma J."/>
        </authorList>
    </citation>
    <scope>NUCLEOTIDE SEQUENCE [LARGE SCALE GENOMIC DNA]</scope>
    <source>
        <strain evidence="5">CGMCC 1.15103</strain>
    </source>
</reference>
<dbReference type="NCBIfam" id="TIGR02426">
    <property type="entry name" value="protocat_pcaB"/>
    <property type="match status" value="1"/>
</dbReference>
<dbReference type="CDD" id="cd01597">
    <property type="entry name" value="pCLME"/>
    <property type="match status" value="1"/>
</dbReference>
<dbReference type="Gene3D" id="1.10.40.30">
    <property type="entry name" value="Fumarase/aspartase (C-terminal domain)"/>
    <property type="match status" value="1"/>
</dbReference>
<protein>
    <recommendedName>
        <fullName evidence="2">3-carboxy-cis,cis-muconate cycloisomerase</fullName>
        <ecNumber evidence="2">5.5.1.2</ecNumber>
    </recommendedName>
</protein>
<dbReference type="InterPro" id="IPR019468">
    <property type="entry name" value="AdenyloSucc_lyase_C"/>
</dbReference>
<evidence type="ECO:0000256" key="2">
    <source>
        <dbReference type="NCBIfam" id="TIGR02426"/>
    </source>
</evidence>
<dbReference type="EMBL" id="BMHL01000009">
    <property type="protein sequence ID" value="GGC55088.1"/>
    <property type="molecule type" value="Genomic_DNA"/>
</dbReference>
<dbReference type="InterPro" id="IPR022761">
    <property type="entry name" value="Fumarate_lyase_N"/>
</dbReference>
<organism evidence="4 5">
    <name type="scientific">Paraburkholderia caffeinilytica</name>
    <dbReference type="NCBI Taxonomy" id="1761016"/>
    <lineage>
        <taxon>Bacteria</taxon>
        <taxon>Pseudomonadati</taxon>
        <taxon>Pseudomonadota</taxon>
        <taxon>Betaproteobacteria</taxon>
        <taxon>Burkholderiales</taxon>
        <taxon>Burkholderiaceae</taxon>
        <taxon>Paraburkholderia</taxon>
    </lineage>
</organism>